<feature type="domain" description="Transcriptional regulator LacI/GalR-like sensor" evidence="4">
    <location>
        <begin position="97"/>
        <end position="254"/>
    </location>
</feature>
<dbReference type="GO" id="GO:0000976">
    <property type="term" value="F:transcription cis-regulatory region binding"/>
    <property type="evidence" value="ECO:0007669"/>
    <property type="project" value="TreeGrafter"/>
</dbReference>
<evidence type="ECO:0000313" key="5">
    <source>
        <dbReference type="EMBL" id="RXZ69404.1"/>
    </source>
</evidence>
<protein>
    <submittedName>
        <fullName evidence="5">LacI family transcriptional regulator</fullName>
    </submittedName>
</protein>
<dbReference type="SUPFAM" id="SSF53822">
    <property type="entry name" value="Periplasmic binding protein-like I"/>
    <property type="match status" value="1"/>
</dbReference>
<sequence length="260" mass="27530">MFERGPGQLLRGAASEARASGYSLNIVGIDGLDESSIDEALDLFEEEQVAGIFVVTLTEELRAVVQRRSSDIPIIVDPAESAGPIPTTGESGGRMAAQHLLALGHRRLGFLGGPREWLPSEQRKESFFIELLRGGATVVAEWPGDWTPEAGASAAQAFDPRSGITAIFAANDAMAIGLMHGLALRGIRVPAEVSVVGFDDIPEAAYVIPELTSVHPNFEDEGRNAINALLARIEQRPPSPIIHPGSELIVRGSTGPAPSA</sequence>
<accession>A0A4Q2KV29</accession>
<dbReference type="GO" id="GO:0003700">
    <property type="term" value="F:DNA-binding transcription factor activity"/>
    <property type="evidence" value="ECO:0007669"/>
    <property type="project" value="TreeGrafter"/>
</dbReference>
<dbReference type="Proteomes" id="UP000293865">
    <property type="component" value="Unassembled WGS sequence"/>
</dbReference>
<dbReference type="PANTHER" id="PTHR30146:SF153">
    <property type="entry name" value="LACTOSE OPERON REPRESSOR"/>
    <property type="match status" value="1"/>
</dbReference>
<keyword evidence="6" id="KW-1185">Reference proteome</keyword>
<keyword evidence="3" id="KW-0804">Transcription</keyword>
<dbReference type="Pfam" id="PF13377">
    <property type="entry name" value="Peripla_BP_3"/>
    <property type="match status" value="1"/>
</dbReference>
<evidence type="ECO:0000256" key="2">
    <source>
        <dbReference type="ARBA" id="ARBA00023125"/>
    </source>
</evidence>
<keyword evidence="1" id="KW-0805">Transcription regulation</keyword>
<evidence type="ECO:0000313" key="6">
    <source>
        <dbReference type="Proteomes" id="UP000293865"/>
    </source>
</evidence>
<comment type="caution">
    <text evidence="5">The sequence shown here is derived from an EMBL/GenBank/DDBJ whole genome shotgun (WGS) entry which is preliminary data.</text>
</comment>
<dbReference type="Gene3D" id="3.40.50.2300">
    <property type="match status" value="2"/>
</dbReference>
<dbReference type="PANTHER" id="PTHR30146">
    <property type="entry name" value="LACI-RELATED TRANSCRIPTIONAL REPRESSOR"/>
    <property type="match status" value="1"/>
</dbReference>
<organism evidence="5 6">
    <name type="scientific">Agromyces albus</name>
    <dbReference type="NCBI Taxonomy" id="205332"/>
    <lineage>
        <taxon>Bacteria</taxon>
        <taxon>Bacillati</taxon>
        <taxon>Actinomycetota</taxon>
        <taxon>Actinomycetes</taxon>
        <taxon>Micrococcales</taxon>
        <taxon>Microbacteriaceae</taxon>
        <taxon>Agromyces</taxon>
    </lineage>
</organism>
<proteinExistence type="predicted"/>
<dbReference type="OrthoDB" id="9785139at2"/>
<keyword evidence="2" id="KW-0238">DNA-binding</keyword>
<evidence type="ECO:0000256" key="1">
    <source>
        <dbReference type="ARBA" id="ARBA00023015"/>
    </source>
</evidence>
<evidence type="ECO:0000259" key="4">
    <source>
        <dbReference type="Pfam" id="PF13377"/>
    </source>
</evidence>
<name>A0A4Q2KV29_9MICO</name>
<evidence type="ECO:0000256" key="3">
    <source>
        <dbReference type="ARBA" id="ARBA00023163"/>
    </source>
</evidence>
<dbReference type="AlphaFoldDB" id="A0A4Q2KV29"/>
<dbReference type="InterPro" id="IPR028082">
    <property type="entry name" value="Peripla_BP_I"/>
</dbReference>
<dbReference type="EMBL" id="SDPN01000021">
    <property type="protein sequence ID" value="RXZ69404.1"/>
    <property type="molecule type" value="Genomic_DNA"/>
</dbReference>
<dbReference type="CDD" id="cd01574">
    <property type="entry name" value="PBP1_LacI"/>
    <property type="match status" value="1"/>
</dbReference>
<reference evidence="5 6" key="1">
    <citation type="submission" date="2019-01" db="EMBL/GenBank/DDBJ databases">
        <title>Agromyces.</title>
        <authorList>
            <person name="Li J."/>
        </authorList>
    </citation>
    <scope>NUCLEOTIDE SEQUENCE [LARGE SCALE GENOMIC DNA]</scope>
    <source>
        <strain evidence="5 6">DSM 15934</strain>
    </source>
</reference>
<dbReference type="InterPro" id="IPR046335">
    <property type="entry name" value="LacI/GalR-like_sensor"/>
</dbReference>
<gene>
    <name evidence="5" type="ORF">ESP51_12185</name>
</gene>